<evidence type="ECO:0000256" key="1">
    <source>
        <dbReference type="ARBA" id="ARBA00022598"/>
    </source>
</evidence>
<dbReference type="EC" id="6.3.2.2" evidence="5"/>
<evidence type="ECO:0000256" key="2">
    <source>
        <dbReference type="ARBA" id="ARBA00022741"/>
    </source>
</evidence>
<dbReference type="GO" id="GO:0005524">
    <property type="term" value="F:ATP binding"/>
    <property type="evidence" value="ECO:0007669"/>
    <property type="project" value="UniProtKB-UniRule"/>
</dbReference>
<dbReference type="InterPro" id="IPR006336">
    <property type="entry name" value="GCS2"/>
</dbReference>
<reference evidence="6 7" key="1">
    <citation type="submission" date="2016-11" db="EMBL/GenBank/DDBJ databases">
        <authorList>
            <person name="Jaros S."/>
            <person name="Januszkiewicz K."/>
            <person name="Wedrychowicz H."/>
        </authorList>
    </citation>
    <scope>NUCLEOTIDE SEQUENCE [LARGE SCALE GENOMIC DNA]</scope>
    <source>
        <strain evidence="6 7">DSM 13106</strain>
    </source>
</reference>
<dbReference type="GO" id="GO:0004357">
    <property type="term" value="F:glutamate-cysteine ligase activity"/>
    <property type="evidence" value="ECO:0007669"/>
    <property type="project" value="UniProtKB-UniRule"/>
</dbReference>
<dbReference type="STRING" id="1123281.SAMN02745180_00244"/>
<keyword evidence="7" id="KW-1185">Reference proteome</keyword>
<dbReference type="AlphaFoldDB" id="A0A1M5SQD0"/>
<proteinExistence type="inferred from homology"/>
<dbReference type="EMBL" id="FQXR01000002">
    <property type="protein sequence ID" value="SHH40705.1"/>
    <property type="molecule type" value="Genomic_DNA"/>
</dbReference>
<gene>
    <name evidence="6" type="ORF">SAMN02745180_00244</name>
</gene>
<dbReference type="Proteomes" id="UP000184389">
    <property type="component" value="Unassembled WGS sequence"/>
</dbReference>
<comment type="catalytic activity">
    <reaction evidence="4 5">
        <text>L-cysteine + L-glutamate + ATP = gamma-L-glutamyl-L-cysteine + ADP + phosphate + H(+)</text>
        <dbReference type="Rhea" id="RHEA:13285"/>
        <dbReference type="ChEBI" id="CHEBI:15378"/>
        <dbReference type="ChEBI" id="CHEBI:29985"/>
        <dbReference type="ChEBI" id="CHEBI:30616"/>
        <dbReference type="ChEBI" id="CHEBI:35235"/>
        <dbReference type="ChEBI" id="CHEBI:43474"/>
        <dbReference type="ChEBI" id="CHEBI:58173"/>
        <dbReference type="ChEBI" id="CHEBI:456216"/>
        <dbReference type="EC" id="6.3.2.2"/>
    </reaction>
</comment>
<evidence type="ECO:0000256" key="5">
    <source>
        <dbReference type="PIRNR" id="PIRNR017901"/>
    </source>
</evidence>
<protein>
    <recommendedName>
        <fullName evidence="5">Glutamate--cysteine ligase</fullName>
        <ecNumber evidence="5">6.3.2.2</ecNumber>
    </recommendedName>
</protein>
<organism evidence="6 7">
    <name type="scientific">Sporanaerobacter acetigenes DSM 13106</name>
    <dbReference type="NCBI Taxonomy" id="1123281"/>
    <lineage>
        <taxon>Bacteria</taxon>
        <taxon>Bacillati</taxon>
        <taxon>Bacillota</taxon>
        <taxon>Tissierellia</taxon>
        <taxon>Tissierellales</taxon>
        <taxon>Sporanaerobacteraceae</taxon>
        <taxon>Sporanaerobacter</taxon>
    </lineage>
</organism>
<evidence type="ECO:0000256" key="3">
    <source>
        <dbReference type="ARBA" id="ARBA00022840"/>
    </source>
</evidence>
<comment type="similarity">
    <text evidence="5">Belongs to the glutamate--cysteine ligase type 2 family. EgtA subfamily.</text>
</comment>
<dbReference type="PIRSF" id="PIRSF017901">
    <property type="entry name" value="GCL"/>
    <property type="match status" value="1"/>
</dbReference>
<name>A0A1M5SQD0_9FIRM</name>
<sequence>MDYERQVKAIAKYFEDNEKEIKDFKMGLEIEHFIIDKDSFRTISYYEEKGTVDTLEQMLQYGWEGIYEGDNILGLKKNGTTITLEPGSQFELSIRPEKHIFDLERDYFNFLNEVLPILDRKNQALITTGYQPESSISDIKIIPKKRYSYMYEYFKDKGTHAHNMMKGTASLQLSVDYNSEKDFVKKFRVASAISPVIYQMFDNAYYFEGGVWDKSSLRSYIWENCDKDRCGIVDVALDKSFGYEKYAEYILNRPPIFIDNGKEVYFTKDKLTKDIFDPDKYSTQELEHILTMFFPDVRAKKYIEIRMMDGVPYPLNFSAVALWKGIIYDEENLNKIYEYVDDISIEDVNKAKKDIVEKGLYGKLRDETVYEIGKRLIELSKSGLRENELKYILPLEEMFNEKMTPRGKTEKRAYLGKKKALDWCILNNLIEVKDNGHEEIN</sequence>
<evidence type="ECO:0000313" key="7">
    <source>
        <dbReference type="Proteomes" id="UP000184389"/>
    </source>
</evidence>
<accession>A0A1M5SQD0</accession>
<dbReference type="InterPro" id="IPR014746">
    <property type="entry name" value="Gln_synth/guanido_kin_cat_dom"/>
</dbReference>
<keyword evidence="2 5" id="KW-0547">Nucleotide-binding</keyword>
<comment type="function">
    <text evidence="5">Catalyzes the synthesis of gamma-glutamylcysteine (gamma-GC).</text>
</comment>
<dbReference type="Pfam" id="PF04107">
    <property type="entry name" value="GCS2"/>
    <property type="match status" value="1"/>
</dbReference>
<keyword evidence="3 5" id="KW-0067">ATP-binding</keyword>
<evidence type="ECO:0000313" key="6">
    <source>
        <dbReference type="EMBL" id="SHH40705.1"/>
    </source>
</evidence>
<evidence type="ECO:0000256" key="4">
    <source>
        <dbReference type="ARBA" id="ARBA00048819"/>
    </source>
</evidence>
<dbReference type="GO" id="GO:0006750">
    <property type="term" value="P:glutathione biosynthetic process"/>
    <property type="evidence" value="ECO:0007669"/>
    <property type="project" value="UniProtKB-UniRule"/>
</dbReference>
<dbReference type="PANTHER" id="PTHR34378:SF1">
    <property type="entry name" value="GLUTAMATE--CYSTEINE LIGASE, CHLOROPLASTIC"/>
    <property type="match status" value="1"/>
</dbReference>
<dbReference type="OrthoDB" id="9780152at2"/>
<dbReference type="Gene3D" id="3.30.590.20">
    <property type="match status" value="1"/>
</dbReference>
<keyword evidence="1 5" id="KW-0436">Ligase</keyword>
<dbReference type="PANTHER" id="PTHR34378">
    <property type="entry name" value="GLUTAMATE--CYSTEINE LIGASE, CHLOROPLASTIC"/>
    <property type="match status" value="1"/>
</dbReference>
<dbReference type="RefSeq" id="WP_072742704.1">
    <property type="nucleotide sequence ID" value="NZ_FQXR01000002.1"/>
</dbReference>
<dbReference type="SUPFAM" id="SSF55931">
    <property type="entry name" value="Glutamine synthetase/guanido kinase"/>
    <property type="match status" value="1"/>
</dbReference>
<dbReference type="InterPro" id="IPR035434">
    <property type="entry name" value="GCL_bact_plant"/>
</dbReference>